<name>S5ZNV5_9SPIR</name>
<protein>
    <submittedName>
        <fullName evidence="1">Uncharacterized protein</fullName>
    </submittedName>
</protein>
<reference evidence="1 2" key="1">
    <citation type="journal article" date="2013" name="PLoS ONE">
        <title>Genome-Wide Relatedness of Treponema pedis, from Gingiva and Necrotic Skin Lesions of Pigs, with the Human Oral Pathogen Treponema denticola.</title>
        <authorList>
            <person name="Svartstrom O."/>
            <person name="Mushtaq M."/>
            <person name="Pringle M."/>
            <person name="Segerman B."/>
        </authorList>
    </citation>
    <scope>NUCLEOTIDE SEQUENCE [LARGE SCALE GENOMIC DNA]</scope>
    <source>
        <strain evidence="1">T A4</strain>
    </source>
</reference>
<evidence type="ECO:0000313" key="2">
    <source>
        <dbReference type="Proteomes" id="UP000015620"/>
    </source>
</evidence>
<dbReference type="AlphaFoldDB" id="S5ZNV5"/>
<keyword evidence="2" id="KW-1185">Reference proteome</keyword>
<dbReference type="Proteomes" id="UP000015620">
    <property type="component" value="Chromosome"/>
</dbReference>
<dbReference type="EMBL" id="CP004120">
    <property type="protein sequence ID" value="AGT44297.1"/>
    <property type="molecule type" value="Genomic_DNA"/>
</dbReference>
<organism evidence="1 2">
    <name type="scientific">Treponema pedis str. T A4</name>
    <dbReference type="NCBI Taxonomy" id="1291379"/>
    <lineage>
        <taxon>Bacteria</taxon>
        <taxon>Pseudomonadati</taxon>
        <taxon>Spirochaetota</taxon>
        <taxon>Spirochaetia</taxon>
        <taxon>Spirochaetales</taxon>
        <taxon>Treponemataceae</taxon>
        <taxon>Treponema</taxon>
    </lineage>
</organism>
<evidence type="ECO:0000313" key="1">
    <source>
        <dbReference type="EMBL" id="AGT44297.1"/>
    </source>
</evidence>
<gene>
    <name evidence="1" type="ORF">TPE_1823</name>
</gene>
<proteinExistence type="predicted"/>
<sequence length="38" mass="4469">MDTKELIIILPVGEKIKTVQWNCAMNFHGKLNKVFFDF</sequence>
<dbReference type="HOGENOM" id="CLU_3334281_0_0_12"/>
<dbReference type="KEGG" id="tped:TPE_1823"/>
<dbReference type="PATRIC" id="fig|1291379.3.peg.1797"/>
<accession>S5ZNV5</accession>
<dbReference type="STRING" id="1291379.TPE_1823"/>